<feature type="region of interest" description="Disordered" evidence="7">
    <location>
        <begin position="260"/>
        <end position="280"/>
    </location>
</feature>
<dbReference type="Pfam" id="PF04085">
    <property type="entry name" value="MreC"/>
    <property type="match status" value="1"/>
</dbReference>
<dbReference type="InterPro" id="IPR042177">
    <property type="entry name" value="Cell/Rod_1"/>
</dbReference>
<accession>A0A0F0CRI7</accession>
<dbReference type="Proteomes" id="UP000033428">
    <property type="component" value="Unassembled WGS sequence"/>
</dbReference>
<keyword evidence="8" id="KW-0812">Transmembrane</keyword>
<dbReference type="NCBIfam" id="TIGR00219">
    <property type="entry name" value="mreC"/>
    <property type="match status" value="1"/>
</dbReference>
<reference evidence="10 11" key="1">
    <citation type="submission" date="2015-02" db="EMBL/GenBank/DDBJ databases">
        <title>Single-cell genomics of uncultivated deep-branching MTB reveals a conserved set of magnetosome genes.</title>
        <authorList>
            <person name="Kolinko S."/>
            <person name="Richter M."/>
            <person name="Glockner F.O."/>
            <person name="Brachmann A."/>
            <person name="Schuler D."/>
        </authorList>
    </citation>
    <scope>NUCLEOTIDE SEQUENCE [LARGE SCALE GENOMIC DNA]</scope>
    <source>
        <strain evidence="10">SKK-01</strain>
    </source>
</reference>
<comment type="function">
    <text evidence="5">Involved in formation and maintenance of cell shape.</text>
</comment>
<keyword evidence="6" id="KW-0175">Coiled coil</keyword>
<dbReference type="Gene3D" id="2.40.10.350">
    <property type="entry name" value="Rod shape-determining protein MreC, domain 2"/>
    <property type="match status" value="1"/>
</dbReference>
<evidence type="ECO:0000256" key="3">
    <source>
        <dbReference type="ARBA" id="ARBA00022960"/>
    </source>
</evidence>
<dbReference type="InterPro" id="IPR042175">
    <property type="entry name" value="Cell/Rod_MreC_2"/>
</dbReference>
<comment type="similarity">
    <text evidence="1 5">Belongs to the MreC family.</text>
</comment>
<keyword evidence="8" id="KW-0472">Membrane</keyword>
<name>A0A0F0CRI7_9BACT</name>
<dbReference type="AlphaFoldDB" id="A0A0F0CRI7"/>
<protein>
    <recommendedName>
        <fullName evidence="2 5">Cell shape-determining protein MreC</fullName>
    </recommendedName>
    <alternativeName>
        <fullName evidence="4 5">Cell shape protein MreC</fullName>
    </alternativeName>
</protein>
<evidence type="ECO:0000256" key="1">
    <source>
        <dbReference type="ARBA" id="ARBA00009369"/>
    </source>
</evidence>
<dbReference type="EMBL" id="JYNY01000038">
    <property type="protein sequence ID" value="KJJ85933.1"/>
    <property type="molecule type" value="Genomic_DNA"/>
</dbReference>
<dbReference type="PANTHER" id="PTHR34138">
    <property type="entry name" value="CELL SHAPE-DETERMINING PROTEIN MREC"/>
    <property type="match status" value="1"/>
</dbReference>
<dbReference type="InterPro" id="IPR007221">
    <property type="entry name" value="MreC"/>
</dbReference>
<feature type="transmembrane region" description="Helical" evidence="8">
    <location>
        <begin position="12"/>
        <end position="29"/>
    </location>
</feature>
<dbReference type="GO" id="GO:0005886">
    <property type="term" value="C:plasma membrane"/>
    <property type="evidence" value="ECO:0007669"/>
    <property type="project" value="TreeGrafter"/>
</dbReference>
<evidence type="ECO:0000259" key="9">
    <source>
        <dbReference type="Pfam" id="PF04085"/>
    </source>
</evidence>
<evidence type="ECO:0000256" key="6">
    <source>
        <dbReference type="SAM" id="Coils"/>
    </source>
</evidence>
<evidence type="ECO:0000256" key="4">
    <source>
        <dbReference type="ARBA" id="ARBA00032089"/>
    </source>
</evidence>
<keyword evidence="3 5" id="KW-0133">Cell shape</keyword>
<evidence type="ECO:0000256" key="5">
    <source>
        <dbReference type="PIRNR" id="PIRNR038471"/>
    </source>
</evidence>
<evidence type="ECO:0000313" key="11">
    <source>
        <dbReference type="Proteomes" id="UP000033428"/>
    </source>
</evidence>
<keyword evidence="11" id="KW-1185">Reference proteome</keyword>
<feature type="domain" description="Rod shape-determining protein MreC beta-barrel core" evidence="9">
    <location>
        <begin position="113"/>
        <end position="258"/>
    </location>
</feature>
<dbReference type="PANTHER" id="PTHR34138:SF1">
    <property type="entry name" value="CELL SHAPE-DETERMINING PROTEIN MREC"/>
    <property type="match status" value="1"/>
</dbReference>
<proteinExistence type="inferred from homology"/>
<evidence type="ECO:0000313" key="10">
    <source>
        <dbReference type="EMBL" id="KJJ85933.1"/>
    </source>
</evidence>
<evidence type="ECO:0000256" key="2">
    <source>
        <dbReference type="ARBA" id="ARBA00013855"/>
    </source>
</evidence>
<comment type="caution">
    <text evidence="10">The sequence shown here is derived from an EMBL/GenBank/DDBJ whole genome shotgun (WGS) entry which is preliminary data.</text>
</comment>
<feature type="coiled-coil region" evidence="6">
    <location>
        <begin position="60"/>
        <end position="97"/>
    </location>
</feature>
<dbReference type="InterPro" id="IPR055342">
    <property type="entry name" value="MreC_beta-barrel_core"/>
</dbReference>
<gene>
    <name evidence="10" type="ORF">OMAG_000206</name>
</gene>
<feature type="compositionally biased region" description="Basic and acidic residues" evidence="7">
    <location>
        <begin position="268"/>
        <end position="280"/>
    </location>
</feature>
<dbReference type="Gene3D" id="2.40.10.340">
    <property type="entry name" value="Rod shape-determining protein MreC, domain 1"/>
    <property type="match status" value="1"/>
</dbReference>
<evidence type="ECO:0000256" key="7">
    <source>
        <dbReference type="SAM" id="MobiDB-lite"/>
    </source>
</evidence>
<dbReference type="PIRSF" id="PIRSF038471">
    <property type="entry name" value="MreC"/>
    <property type="match status" value="1"/>
</dbReference>
<keyword evidence="8" id="KW-1133">Transmembrane helix</keyword>
<sequence length="280" mass="31510">MPTRILFNNKLIFTIIACLSIIAMLYIFPSSISNFRNLTIKFVSSPFYFYKTVTNYFLSKGLLLKENSELKNKIIELNLEIEQLKTMNEENIRLKNMLDLRKDIGFYTISSRIIARDPNSWNNVCIIDKGKNDGIVENSAVLSHKGLIGKVIETHTSTSFVILLTHPAFRVGGFIEKNKAHGVIYGTGEGLLRMEYLPIDSEIEKGSIVSTSGLSRIFPKGLAIGKIISARKSKTGLYKYALIEPSIGFFDSEEVLCVSPKNSQSDYPPKKMDKTTYAEL</sequence>
<dbReference type="GO" id="GO:0008360">
    <property type="term" value="P:regulation of cell shape"/>
    <property type="evidence" value="ECO:0007669"/>
    <property type="project" value="UniProtKB-KW"/>
</dbReference>
<evidence type="ECO:0000256" key="8">
    <source>
        <dbReference type="SAM" id="Phobius"/>
    </source>
</evidence>
<organism evidence="10 11">
    <name type="scientific">Candidatus Omnitrophus magneticus</name>
    <dbReference type="NCBI Taxonomy" id="1609969"/>
    <lineage>
        <taxon>Bacteria</taxon>
        <taxon>Pseudomonadati</taxon>
        <taxon>Candidatus Omnitrophota</taxon>
        <taxon>Candidatus Omnitrophus</taxon>
    </lineage>
</organism>